<dbReference type="GO" id="GO:0016651">
    <property type="term" value="F:oxidoreductase activity, acting on NAD(P)H"/>
    <property type="evidence" value="ECO:0007669"/>
    <property type="project" value="UniProtKB-ARBA"/>
</dbReference>
<accession>A0A9D2M267</accession>
<dbReference type="InterPro" id="IPR029039">
    <property type="entry name" value="Flavoprotein-like_sf"/>
</dbReference>
<dbReference type="Gene3D" id="3.40.50.360">
    <property type="match status" value="1"/>
</dbReference>
<dbReference type="InterPro" id="IPR016440">
    <property type="entry name" value="Rubredoxin-O_OxRdtase"/>
</dbReference>
<dbReference type="Pfam" id="PF19583">
    <property type="entry name" value="ODP"/>
    <property type="match status" value="1"/>
</dbReference>
<keyword evidence="3" id="KW-0813">Transport</keyword>
<comment type="similarity">
    <text evidence="2">In the N-terminal section; belongs to the zinc metallo-hydrolase group 3 family.</text>
</comment>
<dbReference type="GO" id="GO:0009055">
    <property type="term" value="F:electron transfer activity"/>
    <property type="evidence" value="ECO:0007669"/>
    <property type="project" value="InterPro"/>
</dbReference>
<reference evidence="7" key="1">
    <citation type="journal article" date="2021" name="PeerJ">
        <title>Extensive microbial diversity within the chicken gut microbiome revealed by metagenomics and culture.</title>
        <authorList>
            <person name="Gilroy R."/>
            <person name="Ravi A."/>
            <person name="Getino M."/>
            <person name="Pursley I."/>
            <person name="Horton D.L."/>
            <person name="Alikhan N.F."/>
            <person name="Baker D."/>
            <person name="Gharbi K."/>
            <person name="Hall N."/>
            <person name="Watson M."/>
            <person name="Adriaenssens E.M."/>
            <person name="Foster-Nyarko E."/>
            <person name="Jarju S."/>
            <person name="Secka A."/>
            <person name="Antonio M."/>
            <person name="Oren A."/>
            <person name="Chaudhuri R.R."/>
            <person name="La Ragione R."/>
            <person name="Hildebrand F."/>
            <person name="Pallen M.J."/>
        </authorList>
    </citation>
    <scope>NUCLEOTIDE SEQUENCE</scope>
    <source>
        <strain evidence="7">ChiBcec8-14828</strain>
    </source>
</reference>
<proteinExistence type="inferred from homology"/>
<evidence type="ECO:0000313" key="7">
    <source>
        <dbReference type="EMBL" id="HJB39254.1"/>
    </source>
</evidence>
<dbReference type="AlphaFoldDB" id="A0A9D2M267"/>
<dbReference type="SUPFAM" id="SSF56281">
    <property type="entry name" value="Metallo-hydrolase/oxidoreductase"/>
    <property type="match status" value="1"/>
</dbReference>
<organism evidence="7 8">
    <name type="scientific">Candidatus Ruthenibacterium avium</name>
    <dbReference type="NCBI Taxonomy" id="2838751"/>
    <lineage>
        <taxon>Bacteria</taxon>
        <taxon>Bacillati</taxon>
        <taxon>Bacillota</taxon>
        <taxon>Clostridia</taxon>
        <taxon>Eubacteriales</taxon>
        <taxon>Oscillospiraceae</taxon>
        <taxon>Ruthenibacterium</taxon>
    </lineage>
</organism>
<comment type="cofactor">
    <cofactor evidence="1">
        <name>Fe cation</name>
        <dbReference type="ChEBI" id="CHEBI:24875"/>
    </cofactor>
</comment>
<dbReference type="Pfam" id="PF00258">
    <property type="entry name" value="Flavodoxin_1"/>
    <property type="match status" value="1"/>
</dbReference>
<gene>
    <name evidence="7" type="ORF">H9943_02530</name>
</gene>
<dbReference type="InterPro" id="IPR051285">
    <property type="entry name" value="NADH_oxidoreductase_modular"/>
</dbReference>
<evidence type="ECO:0000256" key="2">
    <source>
        <dbReference type="ARBA" id="ARBA00007121"/>
    </source>
</evidence>
<dbReference type="PROSITE" id="PS50902">
    <property type="entry name" value="FLAVODOXIN_LIKE"/>
    <property type="match status" value="1"/>
</dbReference>
<dbReference type="PIRSF" id="PIRSF005243">
    <property type="entry name" value="ROO"/>
    <property type="match status" value="1"/>
</dbReference>
<feature type="domain" description="Flavodoxin-like" evidence="6">
    <location>
        <begin position="253"/>
        <end position="391"/>
    </location>
</feature>
<evidence type="ECO:0000256" key="4">
    <source>
        <dbReference type="ARBA" id="ARBA00022982"/>
    </source>
</evidence>
<sequence length="397" mass="44146">MGAIQAMDNIYYVGVQDKDLRVFDIIMHSDYGTSYNSYLVRGSEKTALFETCKLEFWDEYIANIREVCDPSEIDYIVVNHTEPDHAGCMERILELAPNAKVLGSSTALTFLKEIVNHPFASQAVTEADQIDLGGLTLTFLSVPFLHWPDSMYTYIPELKALFSCDSFGCHYADDRVFNDLIEGDFTDAYLYYFTHIIGPFKRPFMTKALDKIAALDIQFIGNGHGPVLRSNIQKYLDMYREWCAPQPKNGKDVVIAYVSAYGYTRSLAEAIAKGVQEAGVDVKVFDLVTDSAEEAKAAIADADGFLLGSPTLVGDALPPIYEMMMGLNPIIHRGKFAGAFGSYGWSGEAVPNLVARMQQLKLSMPLEGMKIRFKPTQQDLDNAVSYGKQFAEAVLAK</sequence>
<dbReference type="Gene3D" id="3.60.15.10">
    <property type="entry name" value="Ribonuclease Z/Hydroxyacylglutathione hydrolase-like"/>
    <property type="match status" value="1"/>
</dbReference>
<dbReference type="PANTHER" id="PTHR32145:SF11">
    <property type="entry name" value="DIFLAVIN FLAVOPROTEIN A 2-RELATED"/>
    <property type="match status" value="1"/>
</dbReference>
<keyword evidence="4" id="KW-0249">Electron transport</keyword>
<dbReference type="EMBL" id="DWYA01000027">
    <property type="protein sequence ID" value="HJB39254.1"/>
    <property type="molecule type" value="Genomic_DNA"/>
</dbReference>
<dbReference type="GO" id="GO:0010181">
    <property type="term" value="F:FMN binding"/>
    <property type="evidence" value="ECO:0007669"/>
    <property type="project" value="InterPro"/>
</dbReference>
<dbReference type="InterPro" id="IPR036866">
    <property type="entry name" value="RibonucZ/Hydroxyglut_hydro"/>
</dbReference>
<evidence type="ECO:0000313" key="8">
    <source>
        <dbReference type="Proteomes" id="UP000824209"/>
    </source>
</evidence>
<dbReference type="InterPro" id="IPR001279">
    <property type="entry name" value="Metallo-B-lactamas"/>
</dbReference>
<evidence type="ECO:0000256" key="5">
    <source>
        <dbReference type="ARBA" id="ARBA00023004"/>
    </source>
</evidence>
<dbReference type="GO" id="GO:0046872">
    <property type="term" value="F:metal ion binding"/>
    <property type="evidence" value="ECO:0007669"/>
    <property type="project" value="InterPro"/>
</dbReference>
<protein>
    <submittedName>
        <fullName evidence="7">FprA family A-type flavoprotein</fullName>
    </submittedName>
</protein>
<dbReference type="CDD" id="cd07709">
    <property type="entry name" value="flavodiiron_proteins_MBL-fold"/>
    <property type="match status" value="1"/>
</dbReference>
<dbReference type="InterPro" id="IPR008254">
    <property type="entry name" value="Flavodoxin/NO_synth"/>
</dbReference>
<dbReference type="InterPro" id="IPR045761">
    <property type="entry name" value="ODP_dom"/>
</dbReference>
<keyword evidence="5" id="KW-0408">Iron</keyword>
<evidence type="ECO:0000256" key="3">
    <source>
        <dbReference type="ARBA" id="ARBA00022448"/>
    </source>
</evidence>
<dbReference type="PANTHER" id="PTHR32145">
    <property type="entry name" value="DIFLAVIN FLAVOPROTEIN A 2-RELATED"/>
    <property type="match status" value="1"/>
</dbReference>
<name>A0A9D2M267_9FIRM</name>
<evidence type="ECO:0000259" key="6">
    <source>
        <dbReference type="PROSITE" id="PS50902"/>
    </source>
</evidence>
<evidence type="ECO:0000256" key="1">
    <source>
        <dbReference type="ARBA" id="ARBA00001962"/>
    </source>
</evidence>
<dbReference type="SUPFAM" id="SSF52218">
    <property type="entry name" value="Flavoproteins"/>
    <property type="match status" value="1"/>
</dbReference>
<reference evidence="7" key="2">
    <citation type="submission" date="2021-04" db="EMBL/GenBank/DDBJ databases">
        <authorList>
            <person name="Gilroy R."/>
        </authorList>
    </citation>
    <scope>NUCLEOTIDE SEQUENCE</scope>
    <source>
        <strain evidence="7">ChiBcec8-14828</strain>
    </source>
</reference>
<comment type="caution">
    <text evidence="7">The sequence shown here is derived from an EMBL/GenBank/DDBJ whole genome shotgun (WGS) entry which is preliminary data.</text>
</comment>
<dbReference type="Proteomes" id="UP000824209">
    <property type="component" value="Unassembled WGS sequence"/>
</dbReference>
<dbReference type="SMART" id="SM00849">
    <property type="entry name" value="Lactamase_B"/>
    <property type="match status" value="1"/>
</dbReference>